<comment type="caution">
    <text evidence="1">The sequence shown here is derived from an EMBL/GenBank/DDBJ whole genome shotgun (WGS) entry which is preliminary data.</text>
</comment>
<evidence type="ECO:0008006" key="3">
    <source>
        <dbReference type="Google" id="ProtNLM"/>
    </source>
</evidence>
<gene>
    <name evidence="1" type="ORF">BpHYR1_036358</name>
</gene>
<sequence>MPTHSLIKQRMLGEGNKMKLLVFILLICITWSTRAIGFSFLFHENRQIYTEMGFFEIKNLNSPDRIRCLLECVRTTKCNQAVFDFVAQNCLLASGYSSNITFAISPKRLFTKVNEAKMENECISDKEYIYKLPNKFYLIKYSRHQLII</sequence>
<reference evidence="1 2" key="1">
    <citation type="journal article" date="2018" name="Sci. Rep.">
        <title>Genomic signatures of local adaptation to the degree of environmental predictability in rotifers.</title>
        <authorList>
            <person name="Franch-Gras L."/>
            <person name="Hahn C."/>
            <person name="Garcia-Roger E.M."/>
            <person name="Carmona M.J."/>
            <person name="Serra M."/>
            <person name="Gomez A."/>
        </authorList>
    </citation>
    <scope>NUCLEOTIDE SEQUENCE [LARGE SCALE GENOMIC DNA]</scope>
    <source>
        <strain evidence="1">HYR1</strain>
    </source>
</reference>
<accession>A0A3M7PGU1</accession>
<protein>
    <recommendedName>
        <fullName evidence="3">Apple domain-containing protein</fullName>
    </recommendedName>
</protein>
<name>A0A3M7PGU1_BRAPC</name>
<evidence type="ECO:0000313" key="2">
    <source>
        <dbReference type="Proteomes" id="UP000276133"/>
    </source>
</evidence>
<keyword evidence="2" id="KW-1185">Reference proteome</keyword>
<proteinExistence type="predicted"/>
<dbReference type="SUPFAM" id="SSF57414">
    <property type="entry name" value="Hairpin loop containing domain-like"/>
    <property type="match status" value="1"/>
</dbReference>
<evidence type="ECO:0000313" key="1">
    <source>
        <dbReference type="EMBL" id="RMZ98282.1"/>
    </source>
</evidence>
<dbReference type="Proteomes" id="UP000276133">
    <property type="component" value="Unassembled WGS sequence"/>
</dbReference>
<organism evidence="1 2">
    <name type="scientific">Brachionus plicatilis</name>
    <name type="common">Marine rotifer</name>
    <name type="synonym">Brachionus muelleri</name>
    <dbReference type="NCBI Taxonomy" id="10195"/>
    <lineage>
        <taxon>Eukaryota</taxon>
        <taxon>Metazoa</taxon>
        <taxon>Spiralia</taxon>
        <taxon>Gnathifera</taxon>
        <taxon>Rotifera</taxon>
        <taxon>Eurotatoria</taxon>
        <taxon>Monogononta</taxon>
        <taxon>Pseudotrocha</taxon>
        <taxon>Ploima</taxon>
        <taxon>Brachionidae</taxon>
        <taxon>Brachionus</taxon>
    </lineage>
</organism>
<dbReference type="EMBL" id="REGN01010868">
    <property type="protein sequence ID" value="RMZ98282.1"/>
    <property type="molecule type" value="Genomic_DNA"/>
</dbReference>
<dbReference type="AlphaFoldDB" id="A0A3M7PGU1"/>